<protein>
    <submittedName>
        <fullName evidence="1">Uncharacterized protein</fullName>
    </submittedName>
</protein>
<organism evidence="1 2">
    <name type="scientific">Oryza sativa subsp. japonica</name>
    <name type="common">Rice</name>
    <dbReference type="NCBI Taxonomy" id="39947"/>
    <lineage>
        <taxon>Eukaryota</taxon>
        <taxon>Viridiplantae</taxon>
        <taxon>Streptophyta</taxon>
        <taxon>Embryophyta</taxon>
        <taxon>Tracheophyta</taxon>
        <taxon>Spermatophyta</taxon>
        <taxon>Magnoliopsida</taxon>
        <taxon>Liliopsida</taxon>
        <taxon>Poales</taxon>
        <taxon>Poaceae</taxon>
        <taxon>BOP clade</taxon>
        <taxon>Oryzoideae</taxon>
        <taxon>Oryzeae</taxon>
        <taxon>Oryzinae</taxon>
        <taxon>Oryza</taxon>
        <taxon>Oryza sativa</taxon>
    </lineage>
</organism>
<dbReference type="EMBL" id="AP005895">
    <property type="protein sequence ID" value="BAC84640.1"/>
    <property type="molecule type" value="Genomic_DNA"/>
</dbReference>
<gene>
    <name evidence="1" type="primary">OSJNBb0018L13.10</name>
</gene>
<sequence>MPLLSPRHFELSRIGVWQSKRAKPFVTSATNPLVRRLPNRIHHGFSILFPFSMQSTLNFSLP</sequence>
<reference evidence="2" key="2">
    <citation type="journal article" date="2008" name="Nucleic Acids Res.">
        <title>The rice annotation project database (RAP-DB): 2008 update.</title>
        <authorList>
            <consortium name="The rice annotation project (RAP)"/>
        </authorList>
    </citation>
    <scope>GENOME REANNOTATION</scope>
    <source>
        <strain evidence="2">cv. Nipponbare</strain>
    </source>
</reference>
<dbReference type="Proteomes" id="UP000000763">
    <property type="component" value="Chromosome 7"/>
</dbReference>
<evidence type="ECO:0000313" key="2">
    <source>
        <dbReference type="Proteomes" id="UP000000763"/>
    </source>
</evidence>
<evidence type="ECO:0000313" key="1">
    <source>
        <dbReference type="EMBL" id="BAC84640.1"/>
    </source>
</evidence>
<dbReference type="AlphaFoldDB" id="Q6YTX7"/>
<proteinExistence type="predicted"/>
<name>Q6YTX7_ORYSJ</name>
<accession>Q6YTX7</accession>
<reference evidence="2" key="1">
    <citation type="journal article" date="2005" name="Nature">
        <title>The map-based sequence of the rice genome.</title>
        <authorList>
            <consortium name="International rice genome sequencing project (IRGSP)"/>
            <person name="Matsumoto T."/>
            <person name="Wu J."/>
            <person name="Kanamori H."/>
            <person name="Katayose Y."/>
            <person name="Fujisawa M."/>
            <person name="Namiki N."/>
            <person name="Mizuno H."/>
            <person name="Yamamoto K."/>
            <person name="Antonio B.A."/>
            <person name="Baba T."/>
            <person name="Sakata K."/>
            <person name="Nagamura Y."/>
            <person name="Aoki H."/>
            <person name="Arikawa K."/>
            <person name="Arita K."/>
            <person name="Bito T."/>
            <person name="Chiden Y."/>
            <person name="Fujitsuka N."/>
            <person name="Fukunaka R."/>
            <person name="Hamada M."/>
            <person name="Harada C."/>
            <person name="Hayashi A."/>
            <person name="Hijishita S."/>
            <person name="Honda M."/>
            <person name="Hosokawa S."/>
            <person name="Ichikawa Y."/>
            <person name="Idonuma A."/>
            <person name="Iijima M."/>
            <person name="Ikeda M."/>
            <person name="Ikeno M."/>
            <person name="Ito K."/>
            <person name="Ito S."/>
            <person name="Ito T."/>
            <person name="Ito Y."/>
            <person name="Ito Y."/>
            <person name="Iwabuchi A."/>
            <person name="Kamiya K."/>
            <person name="Karasawa W."/>
            <person name="Kurita K."/>
            <person name="Katagiri S."/>
            <person name="Kikuta A."/>
            <person name="Kobayashi H."/>
            <person name="Kobayashi N."/>
            <person name="Machita K."/>
            <person name="Maehara T."/>
            <person name="Masukawa M."/>
            <person name="Mizubayashi T."/>
            <person name="Mukai Y."/>
            <person name="Nagasaki H."/>
            <person name="Nagata Y."/>
            <person name="Naito S."/>
            <person name="Nakashima M."/>
            <person name="Nakama Y."/>
            <person name="Nakamichi Y."/>
            <person name="Nakamura M."/>
            <person name="Meguro A."/>
            <person name="Negishi M."/>
            <person name="Ohta I."/>
            <person name="Ohta T."/>
            <person name="Okamoto M."/>
            <person name="Ono N."/>
            <person name="Saji S."/>
            <person name="Sakaguchi M."/>
            <person name="Sakai K."/>
            <person name="Shibata M."/>
            <person name="Shimokawa T."/>
            <person name="Song J."/>
            <person name="Takazaki Y."/>
            <person name="Terasawa K."/>
            <person name="Tsugane M."/>
            <person name="Tsuji K."/>
            <person name="Ueda S."/>
            <person name="Waki K."/>
            <person name="Yamagata H."/>
            <person name="Yamamoto M."/>
            <person name="Yamamoto S."/>
            <person name="Yamane H."/>
            <person name="Yoshiki S."/>
            <person name="Yoshihara R."/>
            <person name="Yukawa K."/>
            <person name="Zhong H."/>
            <person name="Yano M."/>
            <person name="Yuan Q."/>
            <person name="Ouyang S."/>
            <person name="Liu J."/>
            <person name="Jones K.M."/>
            <person name="Gansberger K."/>
            <person name="Moffat K."/>
            <person name="Hill J."/>
            <person name="Bera J."/>
            <person name="Fadrosh D."/>
            <person name="Jin S."/>
            <person name="Johri S."/>
            <person name="Kim M."/>
            <person name="Overton L."/>
            <person name="Reardon M."/>
            <person name="Tsitrin T."/>
            <person name="Vuong H."/>
            <person name="Weaver B."/>
            <person name="Ciecko A."/>
            <person name="Tallon L."/>
            <person name="Jackson J."/>
            <person name="Pai G."/>
            <person name="Aken S.V."/>
            <person name="Utterback T."/>
            <person name="Reidmuller S."/>
            <person name="Feldblyum T."/>
            <person name="Hsiao J."/>
            <person name="Zismann V."/>
            <person name="Iobst S."/>
            <person name="de Vazeille A.R."/>
            <person name="Buell C.R."/>
            <person name="Ying K."/>
            <person name="Li Y."/>
            <person name="Lu T."/>
            <person name="Huang Y."/>
            <person name="Zhao Q."/>
            <person name="Feng Q."/>
            <person name="Zhang L."/>
            <person name="Zhu J."/>
            <person name="Weng Q."/>
            <person name="Mu J."/>
            <person name="Lu Y."/>
            <person name="Fan D."/>
            <person name="Liu Y."/>
            <person name="Guan J."/>
            <person name="Zhang Y."/>
            <person name="Yu S."/>
            <person name="Liu X."/>
            <person name="Zhang Y."/>
            <person name="Hong G."/>
            <person name="Han B."/>
            <person name="Choisne N."/>
            <person name="Demange N."/>
            <person name="Orjeda G."/>
            <person name="Samain S."/>
            <person name="Cattolico L."/>
            <person name="Pelletier E."/>
            <person name="Couloux A."/>
            <person name="Segurens B."/>
            <person name="Wincker P."/>
            <person name="D'Hont A."/>
            <person name="Scarpelli C."/>
            <person name="Weissenbach J."/>
            <person name="Salanoubat M."/>
            <person name="Quetier F."/>
            <person name="Yu Y."/>
            <person name="Kim H.R."/>
            <person name="Rambo T."/>
            <person name="Currie J."/>
            <person name="Collura K."/>
            <person name="Luo M."/>
            <person name="Yang T."/>
            <person name="Ammiraju J.S.S."/>
            <person name="Engler F."/>
            <person name="Soderlund C."/>
            <person name="Wing R.A."/>
            <person name="Palmer L.E."/>
            <person name="de la Bastide M."/>
            <person name="Spiegel L."/>
            <person name="Nascimento L."/>
            <person name="Zutavern T."/>
            <person name="O'Shaughnessy A."/>
            <person name="Dike S."/>
            <person name="Dedhia N."/>
            <person name="Preston R."/>
            <person name="Balija V."/>
            <person name="McCombie W.R."/>
            <person name="Chow T."/>
            <person name="Chen H."/>
            <person name="Chung M."/>
            <person name="Chen C."/>
            <person name="Shaw J."/>
            <person name="Wu H."/>
            <person name="Hsiao K."/>
            <person name="Chao Y."/>
            <person name="Chu M."/>
            <person name="Cheng C."/>
            <person name="Hour A."/>
            <person name="Lee P."/>
            <person name="Lin S."/>
            <person name="Lin Y."/>
            <person name="Liou J."/>
            <person name="Liu S."/>
            <person name="Hsing Y."/>
            <person name="Raghuvanshi S."/>
            <person name="Mohanty A."/>
            <person name="Bharti A.K."/>
            <person name="Gaur A."/>
            <person name="Gupta V."/>
            <person name="Kumar D."/>
            <person name="Ravi V."/>
            <person name="Vij S."/>
            <person name="Kapur A."/>
            <person name="Khurana P."/>
            <person name="Khurana P."/>
            <person name="Khurana J.P."/>
            <person name="Tyagi A.K."/>
            <person name="Gaikwad K."/>
            <person name="Singh A."/>
            <person name="Dalal V."/>
            <person name="Srivastava S."/>
            <person name="Dixit A."/>
            <person name="Pal A.K."/>
            <person name="Ghazi I.A."/>
            <person name="Yadav M."/>
            <person name="Pandit A."/>
            <person name="Bhargava A."/>
            <person name="Sureshbabu K."/>
            <person name="Batra K."/>
            <person name="Sharma T.R."/>
            <person name="Mohapatra T."/>
            <person name="Singh N.K."/>
            <person name="Messing J."/>
            <person name="Nelson A.B."/>
            <person name="Fuks G."/>
            <person name="Kavchok S."/>
            <person name="Keizer G."/>
            <person name="Linton E."/>
            <person name="Llaca V."/>
            <person name="Song R."/>
            <person name="Tanyolac B."/>
            <person name="Young S."/>
            <person name="Ho-Il K."/>
            <person name="Hahn J.H."/>
            <person name="Sangsakoo G."/>
            <person name="Vanavichit A."/>
            <person name="de Mattos Luiz.A.T."/>
            <person name="Zimmer P.D."/>
            <person name="Malone G."/>
            <person name="Dellagostin O."/>
            <person name="de Oliveira A.C."/>
            <person name="Bevan M."/>
            <person name="Bancroft I."/>
            <person name="Minx P."/>
            <person name="Cordum H."/>
            <person name="Wilson R."/>
            <person name="Cheng Z."/>
            <person name="Jin W."/>
            <person name="Jiang J."/>
            <person name="Leong S.A."/>
            <person name="Iwama H."/>
            <person name="Gojobori T."/>
            <person name="Itoh T."/>
            <person name="Niimura Y."/>
            <person name="Fujii Y."/>
            <person name="Habara T."/>
            <person name="Sakai H."/>
            <person name="Sato Y."/>
            <person name="Wilson G."/>
            <person name="Kumar K."/>
            <person name="McCouch S."/>
            <person name="Juretic N."/>
            <person name="Hoen D."/>
            <person name="Wright S."/>
            <person name="Bruskiewich R."/>
            <person name="Bureau T."/>
            <person name="Miyao A."/>
            <person name="Hirochika H."/>
            <person name="Nishikawa T."/>
            <person name="Kadowaki K."/>
            <person name="Sugiura M."/>
            <person name="Burr B."/>
            <person name="Sasaki T."/>
        </authorList>
    </citation>
    <scope>NUCLEOTIDE SEQUENCE [LARGE SCALE GENOMIC DNA]</scope>
    <source>
        <strain evidence="2">cv. Nipponbare</strain>
    </source>
</reference>